<keyword evidence="3" id="KW-0812">Transmembrane</keyword>
<dbReference type="GO" id="GO:0006066">
    <property type="term" value="P:alcohol metabolic process"/>
    <property type="evidence" value="ECO:0007669"/>
    <property type="project" value="UniProtKB-ARBA"/>
</dbReference>
<dbReference type="PROSITE" id="PS00061">
    <property type="entry name" value="ADH_SHORT"/>
    <property type="match status" value="1"/>
</dbReference>
<keyword evidence="6" id="KW-0560">Oxidoreductase</keyword>
<reference evidence="11 12" key="1">
    <citation type="submission" date="2019-11" db="EMBL/GenBank/DDBJ databases">
        <title>Comparative genomics of hydrocarbon-degrading Desulfosarcina strains.</title>
        <authorList>
            <person name="Watanabe M."/>
            <person name="Kojima H."/>
            <person name="Fukui M."/>
        </authorList>
    </citation>
    <scope>NUCLEOTIDE SEQUENCE [LARGE SCALE GENOMIC DNA]</scope>
    <source>
        <strain evidence="11 12">PP31</strain>
    </source>
</reference>
<comment type="similarity">
    <text evidence="2 9">Belongs to the short-chain dehydrogenases/reductases (SDR) family.</text>
</comment>
<evidence type="ECO:0000256" key="8">
    <source>
        <dbReference type="ARBA" id="ARBA00023136"/>
    </source>
</evidence>
<evidence type="ECO:0000259" key="10">
    <source>
        <dbReference type="SMART" id="SM00822"/>
    </source>
</evidence>
<evidence type="ECO:0000256" key="9">
    <source>
        <dbReference type="RuleBase" id="RU000363"/>
    </source>
</evidence>
<keyword evidence="8" id="KW-0472">Membrane</keyword>
<accession>A0A5K7YZY7</accession>
<dbReference type="Pfam" id="PF00106">
    <property type="entry name" value="adh_short"/>
    <property type="match status" value="1"/>
</dbReference>
<dbReference type="SUPFAM" id="SSF51735">
    <property type="entry name" value="NAD(P)-binding Rossmann-fold domains"/>
    <property type="match status" value="1"/>
</dbReference>
<keyword evidence="5" id="KW-1133">Transmembrane helix</keyword>
<evidence type="ECO:0000313" key="12">
    <source>
        <dbReference type="Proteomes" id="UP000427769"/>
    </source>
</evidence>
<keyword evidence="12" id="KW-1185">Reference proteome</keyword>
<feature type="domain" description="Ketoreductase" evidence="10">
    <location>
        <begin position="7"/>
        <end position="199"/>
    </location>
</feature>
<dbReference type="PRINTS" id="PR00081">
    <property type="entry name" value="GDHRDH"/>
</dbReference>
<dbReference type="Proteomes" id="UP000427769">
    <property type="component" value="Chromosome"/>
</dbReference>
<name>A0A5K7YZY7_9BACT</name>
<evidence type="ECO:0000256" key="5">
    <source>
        <dbReference type="ARBA" id="ARBA00022989"/>
    </source>
</evidence>
<dbReference type="Gene3D" id="3.40.50.720">
    <property type="entry name" value="NAD(P)-binding Rossmann-like Domain"/>
    <property type="match status" value="1"/>
</dbReference>
<dbReference type="GO" id="GO:0016616">
    <property type="term" value="F:oxidoreductase activity, acting on the CH-OH group of donors, NAD or NADP as acceptor"/>
    <property type="evidence" value="ECO:0007669"/>
    <property type="project" value="UniProtKB-ARBA"/>
</dbReference>
<keyword evidence="4" id="KW-0521">NADP</keyword>
<dbReference type="FunFam" id="3.40.50.720:FF:000131">
    <property type="entry name" value="Short-chain dehydrogenase/reductase 3"/>
    <property type="match status" value="1"/>
</dbReference>
<evidence type="ECO:0000256" key="3">
    <source>
        <dbReference type="ARBA" id="ARBA00022692"/>
    </source>
</evidence>
<organism evidence="11 12">
    <name type="scientific">Desulfosarcina widdelii</name>
    <dbReference type="NCBI Taxonomy" id="947919"/>
    <lineage>
        <taxon>Bacteria</taxon>
        <taxon>Pseudomonadati</taxon>
        <taxon>Thermodesulfobacteriota</taxon>
        <taxon>Desulfobacteria</taxon>
        <taxon>Desulfobacterales</taxon>
        <taxon>Desulfosarcinaceae</taxon>
        <taxon>Desulfosarcina</taxon>
    </lineage>
</organism>
<evidence type="ECO:0000256" key="4">
    <source>
        <dbReference type="ARBA" id="ARBA00022857"/>
    </source>
</evidence>
<evidence type="ECO:0000256" key="6">
    <source>
        <dbReference type="ARBA" id="ARBA00023002"/>
    </source>
</evidence>
<dbReference type="KEGG" id="dwd:DSCW_16050"/>
<gene>
    <name evidence="11" type="ORF">DSCW_16050</name>
</gene>
<dbReference type="PRINTS" id="PR00080">
    <property type="entry name" value="SDRFAMILY"/>
</dbReference>
<dbReference type="InterPro" id="IPR020904">
    <property type="entry name" value="Sc_DH/Rdtase_CS"/>
</dbReference>
<dbReference type="RefSeq" id="WP_170302187.1">
    <property type="nucleotide sequence ID" value="NZ_AP021875.1"/>
</dbReference>
<dbReference type="InterPro" id="IPR002347">
    <property type="entry name" value="SDR_fam"/>
</dbReference>
<dbReference type="SMART" id="SM00822">
    <property type="entry name" value="PKS_KR"/>
    <property type="match status" value="1"/>
</dbReference>
<evidence type="ECO:0000256" key="2">
    <source>
        <dbReference type="ARBA" id="ARBA00006484"/>
    </source>
</evidence>
<protein>
    <submittedName>
        <fullName evidence="11">NAD(P)-dependent oxidoreductase</fullName>
    </submittedName>
</protein>
<evidence type="ECO:0000256" key="1">
    <source>
        <dbReference type="ARBA" id="ARBA00004141"/>
    </source>
</evidence>
<proteinExistence type="inferred from homology"/>
<dbReference type="PANTHER" id="PTHR24322">
    <property type="entry name" value="PKSB"/>
    <property type="match status" value="1"/>
</dbReference>
<dbReference type="InterPro" id="IPR036291">
    <property type="entry name" value="NAD(P)-bd_dom_sf"/>
</dbReference>
<dbReference type="CDD" id="cd05339">
    <property type="entry name" value="17beta-HSDXI-like_SDR_c"/>
    <property type="match status" value="1"/>
</dbReference>
<dbReference type="AlphaFoldDB" id="A0A5K7YZY7"/>
<dbReference type="GO" id="GO:0042445">
    <property type="term" value="P:hormone metabolic process"/>
    <property type="evidence" value="ECO:0007669"/>
    <property type="project" value="UniProtKB-ARBA"/>
</dbReference>
<dbReference type="InterPro" id="IPR057326">
    <property type="entry name" value="KR_dom"/>
</dbReference>
<dbReference type="PANTHER" id="PTHR24322:SF736">
    <property type="entry name" value="RETINOL DEHYDROGENASE 10"/>
    <property type="match status" value="1"/>
</dbReference>
<dbReference type="GO" id="GO:0016020">
    <property type="term" value="C:membrane"/>
    <property type="evidence" value="ECO:0007669"/>
    <property type="project" value="UniProtKB-SubCell"/>
</dbReference>
<sequence length="272" mass="29740">MKALNGKIVVITGGAAGIGREMALAFAREEACLVLLDIDPDQLDATVAELTRNKAAAKGYRCDVSNPEEVGRVAAKILEEFEHVDVLVNNAGIVIGKPAAEVSYEELRRIVDINALGVMWMTRQFLGKMMTRNSGHIVNIASASGLLGVPRQTDYCATKFAVVGYSDALRMEMKKYGCRGVKISCICPSVIDTGMFAGFTPPLLNPLLKPADVACKIVRTVKREKDYLKIPFMVKMIPFFKVLPPSWVDWMVALTGTNNAMDHFVGRRSEVG</sequence>
<dbReference type="EMBL" id="AP021875">
    <property type="protein sequence ID" value="BBO74188.1"/>
    <property type="molecule type" value="Genomic_DNA"/>
</dbReference>
<dbReference type="GO" id="GO:0006720">
    <property type="term" value="P:isoprenoid metabolic process"/>
    <property type="evidence" value="ECO:0007669"/>
    <property type="project" value="UniProtKB-ARBA"/>
</dbReference>
<evidence type="ECO:0000313" key="11">
    <source>
        <dbReference type="EMBL" id="BBO74188.1"/>
    </source>
</evidence>
<comment type="subcellular location">
    <subcellularLocation>
        <location evidence="1">Membrane</location>
        <topology evidence="1">Multi-pass membrane protein</topology>
    </subcellularLocation>
</comment>
<keyword evidence="7" id="KW-0443">Lipid metabolism</keyword>
<evidence type="ECO:0000256" key="7">
    <source>
        <dbReference type="ARBA" id="ARBA00023098"/>
    </source>
</evidence>